<dbReference type="NCBIfam" id="NF001422">
    <property type="entry name" value="PRK00296.1"/>
    <property type="match status" value="1"/>
</dbReference>
<dbReference type="HAMAP" id="MF_00262">
    <property type="entry name" value="MinE"/>
    <property type="match status" value="1"/>
</dbReference>
<dbReference type="Pfam" id="PF03776">
    <property type="entry name" value="MinE"/>
    <property type="match status" value="1"/>
</dbReference>
<dbReference type="SUPFAM" id="SSF55229">
    <property type="entry name" value="Cell division protein MinE topological specificity domain"/>
    <property type="match status" value="1"/>
</dbReference>
<dbReference type="KEGG" id="mros:EHO51_15225"/>
<evidence type="ECO:0000313" key="6">
    <source>
        <dbReference type="Proteomes" id="UP000273982"/>
    </source>
</evidence>
<dbReference type="Gene3D" id="3.30.1070.10">
    <property type="entry name" value="Cell division topological specificity factor MinE"/>
    <property type="match status" value="1"/>
</dbReference>
<keyword evidence="4 5" id="KW-0132">Cell division</keyword>
<keyword evidence="4" id="KW-0131">Cell cycle</keyword>
<protein>
    <recommendedName>
        <fullName evidence="2 4">Cell division topological specificity factor</fullName>
    </recommendedName>
</protein>
<dbReference type="GO" id="GO:0051301">
    <property type="term" value="P:cell division"/>
    <property type="evidence" value="ECO:0007669"/>
    <property type="project" value="UniProtKB-KW"/>
</dbReference>
<comment type="function">
    <text evidence="3 4">Prevents the cell division inhibition by proteins MinC and MinD at internal division sites while permitting inhibition at polar sites. This ensures cell division at the proper site by restricting the formation of a division septum at the midpoint of the long axis of the cell.</text>
</comment>
<reference evidence="5 6" key="1">
    <citation type="submission" date="2018-11" db="EMBL/GenBank/DDBJ databases">
        <title>Genome squencing of methanotrophic bacteria isolated from alkaline groundwater in Korea.</title>
        <authorList>
            <person name="Nguyen L.N."/>
        </authorList>
    </citation>
    <scope>NUCLEOTIDE SEQUENCE [LARGE SCALE GENOMIC DNA]</scope>
    <source>
        <strain evidence="5 6">GW6</strain>
    </source>
</reference>
<evidence type="ECO:0000256" key="2">
    <source>
        <dbReference type="ARBA" id="ARBA00020112"/>
    </source>
</evidence>
<evidence type="ECO:0000256" key="1">
    <source>
        <dbReference type="ARBA" id="ARBA00008168"/>
    </source>
</evidence>
<organism evidence="5 6">
    <name type="scientific">Methylocystis rosea</name>
    <dbReference type="NCBI Taxonomy" id="173366"/>
    <lineage>
        <taxon>Bacteria</taxon>
        <taxon>Pseudomonadati</taxon>
        <taxon>Pseudomonadota</taxon>
        <taxon>Alphaproteobacteria</taxon>
        <taxon>Hyphomicrobiales</taxon>
        <taxon>Methylocystaceae</taxon>
        <taxon>Methylocystis</taxon>
    </lineage>
</organism>
<comment type="similarity">
    <text evidence="1 4">Belongs to the MinE family.</text>
</comment>
<accession>A0A3G8MAW4</accession>
<dbReference type="RefSeq" id="WP_018406568.1">
    <property type="nucleotide sequence ID" value="NZ_CP034086.1"/>
</dbReference>
<dbReference type="Proteomes" id="UP000273982">
    <property type="component" value="Chromosome"/>
</dbReference>
<evidence type="ECO:0000256" key="4">
    <source>
        <dbReference type="HAMAP-Rule" id="MF_00262"/>
    </source>
</evidence>
<dbReference type="GO" id="GO:0032955">
    <property type="term" value="P:regulation of division septum assembly"/>
    <property type="evidence" value="ECO:0007669"/>
    <property type="project" value="InterPro"/>
</dbReference>
<dbReference type="NCBIfam" id="TIGR01215">
    <property type="entry name" value="minE"/>
    <property type="match status" value="1"/>
</dbReference>
<dbReference type="InterPro" id="IPR005527">
    <property type="entry name" value="MinE"/>
</dbReference>
<proteinExistence type="inferred from homology"/>
<gene>
    <name evidence="4 5" type="primary">minE</name>
    <name evidence="5" type="ORF">EHO51_15225</name>
</gene>
<dbReference type="EMBL" id="CP034086">
    <property type="protein sequence ID" value="AZG77978.1"/>
    <property type="molecule type" value="Genomic_DNA"/>
</dbReference>
<sequence length="106" mass="11673">MNIFGLFGRRGATAPVARERLQILLAHERKSARDSDLIAVLHKEVLIAISKHINVDPEKVMVKMHRKEDMSLLEIDIEIEPAATLESAAAFADDAVLEEDLSGKAA</sequence>
<name>A0A3G8MAW4_9HYPH</name>
<evidence type="ECO:0000256" key="3">
    <source>
        <dbReference type="ARBA" id="ARBA00025265"/>
    </source>
</evidence>
<dbReference type="AlphaFoldDB" id="A0A3G8MAW4"/>
<evidence type="ECO:0000313" key="5">
    <source>
        <dbReference type="EMBL" id="AZG77978.1"/>
    </source>
</evidence>
<dbReference type="InterPro" id="IPR036707">
    <property type="entry name" value="MinE_sf"/>
</dbReference>